<feature type="transmembrane region" description="Helical" evidence="12">
    <location>
        <begin position="18"/>
        <end position="42"/>
    </location>
</feature>
<reference evidence="13" key="1">
    <citation type="submission" date="2020-04" db="EMBL/GenBank/DDBJ databases">
        <title>Draft genome resource of the tomato pathogen Pseudocercospora fuligena.</title>
        <authorList>
            <person name="Zaccaron A."/>
        </authorList>
    </citation>
    <scope>NUCLEOTIDE SEQUENCE</scope>
    <source>
        <strain evidence="13">PF001</strain>
    </source>
</reference>
<evidence type="ECO:0000256" key="7">
    <source>
        <dbReference type="ARBA" id="ARBA00022982"/>
    </source>
</evidence>
<evidence type="ECO:0000256" key="6">
    <source>
        <dbReference type="ARBA" id="ARBA00022792"/>
    </source>
</evidence>
<keyword evidence="4 12" id="KW-0679">Respiratory chain</keyword>
<dbReference type="FunFam" id="1.20.5.260:FF:000001">
    <property type="entry name" value="Cytochrome b-c1 complex subunit 9"/>
    <property type="match status" value="1"/>
</dbReference>
<evidence type="ECO:0000256" key="9">
    <source>
        <dbReference type="ARBA" id="ARBA00023128"/>
    </source>
</evidence>
<sequence>MSGILSGLYNGLIKRNTIFLTTIFAGAFVTNIAFDTAANGIWDQINKGRQWKDIKQKYMDAGDGEEDDDE</sequence>
<evidence type="ECO:0000256" key="1">
    <source>
        <dbReference type="ARBA" id="ARBA00004434"/>
    </source>
</evidence>
<dbReference type="Proteomes" id="UP000660729">
    <property type="component" value="Unassembled WGS sequence"/>
</dbReference>
<keyword evidence="8 12" id="KW-1133">Transmembrane helix</keyword>
<gene>
    <name evidence="13" type="ORF">HII31_08091</name>
</gene>
<proteinExistence type="inferred from homology"/>
<comment type="similarity">
    <text evidence="2 12">Belongs to the UQCR10/QCR9 family.</text>
</comment>
<evidence type="ECO:0000313" key="13">
    <source>
        <dbReference type="EMBL" id="KAF7190932.1"/>
    </source>
</evidence>
<keyword evidence="5 12" id="KW-0812">Transmembrane</keyword>
<dbReference type="GO" id="GO:0006122">
    <property type="term" value="P:mitochondrial electron transport, ubiquinol to cytochrome c"/>
    <property type="evidence" value="ECO:0007669"/>
    <property type="project" value="UniProtKB-UniRule"/>
</dbReference>
<protein>
    <recommendedName>
        <fullName evidence="11 12">Complex III subunit 9</fullName>
    </recommendedName>
</protein>
<dbReference type="Pfam" id="PF05365">
    <property type="entry name" value="UCR_UQCRX_QCR9"/>
    <property type="match status" value="1"/>
</dbReference>
<evidence type="ECO:0000256" key="8">
    <source>
        <dbReference type="ARBA" id="ARBA00022989"/>
    </source>
</evidence>
<evidence type="ECO:0000256" key="12">
    <source>
        <dbReference type="RuleBase" id="RU368056"/>
    </source>
</evidence>
<dbReference type="GO" id="GO:0045275">
    <property type="term" value="C:respiratory chain complex III"/>
    <property type="evidence" value="ECO:0007669"/>
    <property type="project" value="UniProtKB-UniRule"/>
</dbReference>
<keyword evidence="6 12" id="KW-0999">Mitochondrion inner membrane</keyword>
<comment type="function">
    <text evidence="12">Component of the ubiquinol-cytochrome c oxidoreductase, a multisubunit transmembrane complex that is part of the mitochondrial electron transport chain which drives oxidative phosphorylation. The complex plays an important role in the uptake of multiple carbon sources present in different host niches.</text>
</comment>
<comment type="caution">
    <text evidence="13">The sequence shown here is derived from an EMBL/GenBank/DDBJ whole genome shotgun (WGS) entry which is preliminary data.</text>
</comment>
<evidence type="ECO:0000256" key="2">
    <source>
        <dbReference type="ARBA" id="ARBA00007856"/>
    </source>
</evidence>
<organism evidence="13 14">
    <name type="scientific">Pseudocercospora fuligena</name>
    <dbReference type="NCBI Taxonomy" id="685502"/>
    <lineage>
        <taxon>Eukaryota</taxon>
        <taxon>Fungi</taxon>
        <taxon>Dikarya</taxon>
        <taxon>Ascomycota</taxon>
        <taxon>Pezizomycotina</taxon>
        <taxon>Dothideomycetes</taxon>
        <taxon>Dothideomycetidae</taxon>
        <taxon>Mycosphaerellales</taxon>
        <taxon>Mycosphaerellaceae</taxon>
        <taxon>Pseudocercospora</taxon>
    </lineage>
</organism>
<comment type="subunit">
    <text evidence="12">Component of the ubiquinol-cytochrome c oxidoreductase (cytochrome b-c1 complex, complex III, CIII), a multisubunit enzyme composed of 3 respiratory subunits cytochrome b, cytochrome c1 and Rieske protein, 2 core protein subunits, and additional low-molecular weight protein subunits.</text>
</comment>
<keyword evidence="7 12" id="KW-0249">Electron transport</keyword>
<evidence type="ECO:0000256" key="10">
    <source>
        <dbReference type="ARBA" id="ARBA00023136"/>
    </source>
</evidence>
<dbReference type="PANTHER" id="PTHR12980">
    <property type="entry name" value="UBIQUINOL-CYTOCHROME C REDUCTASE COMPLEX, SUBUNIT X"/>
    <property type="match status" value="1"/>
</dbReference>
<evidence type="ECO:0000256" key="5">
    <source>
        <dbReference type="ARBA" id="ARBA00022692"/>
    </source>
</evidence>
<keyword evidence="10 12" id="KW-0472">Membrane</keyword>
<dbReference type="EMBL" id="JABCIY010000168">
    <property type="protein sequence ID" value="KAF7190932.1"/>
    <property type="molecule type" value="Genomic_DNA"/>
</dbReference>
<evidence type="ECO:0000256" key="4">
    <source>
        <dbReference type="ARBA" id="ARBA00022660"/>
    </source>
</evidence>
<accession>A0A8H6VHQ6</accession>
<dbReference type="InterPro" id="IPR036656">
    <property type="entry name" value="QCR9_sf"/>
</dbReference>
<evidence type="ECO:0000256" key="3">
    <source>
        <dbReference type="ARBA" id="ARBA00022448"/>
    </source>
</evidence>
<dbReference type="GO" id="GO:0005743">
    <property type="term" value="C:mitochondrial inner membrane"/>
    <property type="evidence" value="ECO:0007669"/>
    <property type="project" value="UniProtKB-SubCell"/>
</dbReference>
<evidence type="ECO:0000256" key="11">
    <source>
        <dbReference type="ARBA" id="ARBA00044247"/>
    </source>
</evidence>
<dbReference type="SUPFAM" id="SSF81514">
    <property type="entry name" value="Subunit X (non-heme 7 kDa protein) of cytochrome bc1 complex (Ubiquinol-cytochrome c reductase)"/>
    <property type="match status" value="1"/>
</dbReference>
<keyword evidence="14" id="KW-1185">Reference proteome</keyword>
<comment type="subcellular location">
    <subcellularLocation>
        <location evidence="1 12">Mitochondrion inner membrane</location>
        <topology evidence="1 12">Single-pass membrane protein</topology>
    </subcellularLocation>
</comment>
<evidence type="ECO:0000313" key="14">
    <source>
        <dbReference type="Proteomes" id="UP000660729"/>
    </source>
</evidence>
<dbReference type="InterPro" id="IPR008027">
    <property type="entry name" value="QCR9"/>
</dbReference>
<dbReference type="Gene3D" id="1.20.5.260">
    <property type="entry name" value="Cytochrome b-c1 complex subunit 9"/>
    <property type="match status" value="1"/>
</dbReference>
<dbReference type="OrthoDB" id="44067at2759"/>
<dbReference type="PANTHER" id="PTHR12980:SF0">
    <property type="entry name" value="CYTOCHROME B-C1 COMPLEX SUBUNIT 9"/>
    <property type="match status" value="1"/>
</dbReference>
<dbReference type="AlphaFoldDB" id="A0A8H6VHQ6"/>
<name>A0A8H6VHQ6_9PEZI</name>
<keyword evidence="9 12" id="KW-0496">Mitochondrion</keyword>
<keyword evidence="3 12" id="KW-0813">Transport</keyword>